<reference evidence="1 2" key="1">
    <citation type="journal article" date="2016" name="Nat. Commun.">
        <title>Thousands of microbial genomes shed light on interconnected biogeochemical processes in an aquifer system.</title>
        <authorList>
            <person name="Anantharaman K."/>
            <person name="Brown C.T."/>
            <person name="Hug L.A."/>
            <person name="Sharon I."/>
            <person name="Castelle C.J."/>
            <person name="Probst A.J."/>
            <person name="Thomas B.C."/>
            <person name="Singh A."/>
            <person name="Wilkins M.J."/>
            <person name="Karaoz U."/>
            <person name="Brodie E.L."/>
            <person name="Williams K.H."/>
            <person name="Hubbard S.S."/>
            <person name="Banfield J.F."/>
        </authorList>
    </citation>
    <scope>NUCLEOTIDE SEQUENCE [LARGE SCALE GENOMIC DNA]</scope>
</reference>
<comment type="caution">
    <text evidence="1">The sequence shown here is derived from an EMBL/GenBank/DDBJ whole genome shotgun (WGS) entry which is preliminary data.</text>
</comment>
<dbReference type="AlphaFoldDB" id="A0A1F4WGZ6"/>
<evidence type="ECO:0000313" key="1">
    <source>
        <dbReference type="EMBL" id="OGC68725.1"/>
    </source>
</evidence>
<dbReference type="Proteomes" id="UP000179113">
    <property type="component" value="Unassembled WGS sequence"/>
</dbReference>
<protein>
    <submittedName>
        <fullName evidence="1">Uncharacterized protein</fullName>
    </submittedName>
</protein>
<proteinExistence type="predicted"/>
<sequence length="391" mass="42766">MRGQTKLWTLITLVLIVSLVLTACGGDQYVGITSDEADATKTAEATTEAANAVATEQAHLQETATVQQLEDAEVAAVKARIDAWEKRMQEDPEGAIAGLEQAYWENYAWQLQIQPLTDSDRENIARFLNGGENFGYATTGIDEAGQMSVLSAPDIASIAIPVAQIAAGDLDGLINIIKSMEAYVAQMWYPVAHWTSHLLNPYDLWSNLLWVSQIVKGGLSGFGVVLYFPGNETYQEQYVFITRLAELSGQGRLWMANISPKNGAIITTFNIGLRNGVYTEKEAARYFAKLLQRGYSIVEPGNIPESITRVWGKDVPSAIKALYWGAEHQLRTAVERAGQSWDVAKYTLPSVLQMVQTSLPAIAVTDPLPLFFLAPADPCQFINQTCGGGLD</sequence>
<accession>A0A1F4WGZ6</accession>
<organism evidence="1 2">
    <name type="scientific">candidate division WWE3 bacterium RIFOXYC1_FULL_39_7</name>
    <dbReference type="NCBI Taxonomy" id="1802643"/>
    <lineage>
        <taxon>Bacteria</taxon>
        <taxon>Katanobacteria</taxon>
    </lineage>
</organism>
<evidence type="ECO:0000313" key="2">
    <source>
        <dbReference type="Proteomes" id="UP000179113"/>
    </source>
</evidence>
<gene>
    <name evidence="1" type="ORF">A2415_02110</name>
</gene>
<name>A0A1F4WGZ6_UNCKA</name>
<dbReference type="PROSITE" id="PS51257">
    <property type="entry name" value="PROKAR_LIPOPROTEIN"/>
    <property type="match status" value="1"/>
</dbReference>
<dbReference type="EMBL" id="MEWA01000033">
    <property type="protein sequence ID" value="OGC68725.1"/>
    <property type="molecule type" value="Genomic_DNA"/>
</dbReference>